<dbReference type="Gene3D" id="1.25.40.10">
    <property type="entry name" value="Tetratricopeptide repeat domain"/>
    <property type="match status" value="4"/>
</dbReference>
<dbReference type="GO" id="GO:0048731">
    <property type="term" value="P:system development"/>
    <property type="evidence" value="ECO:0007669"/>
    <property type="project" value="UniProtKB-ARBA"/>
</dbReference>
<dbReference type="PANTHER" id="PTHR47926:SF533">
    <property type="entry name" value="DYW DOMAIN-CONTAINING PROTEIN"/>
    <property type="match status" value="1"/>
</dbReference>
<evidence type="ECO:0000256" key="2">
    <source>
        <dbReference type="PROSITE-ProRule" id="PRU00708"/>
    </source>
</evidence>
<evidence type="ECO:0008006" key="5">
    <source>
        <dbReference type="Google" id="ProtNLM"/>
    </source>
</evidence>
<feature type="repeat" description="PPR" evidence="2">
    <location>
        <begin position="114"/>
        <end position="148"/>
    </location>
</feature>
<dbReference type="FunFam" id="1.25.40.10:FF:000158">
    <property type="entry name" value="pentatricopeptide repeat-containing protein At2g33680"/>
    <property type="match status" value="1"/>
</dbReference>
<name>D8SZT2_SELML</name>
<dbReference type="KEGG" id="smo:SELMODRAFT_12304"/>
<dbReference type="eggNOG" id="KOG4197">
    <property type="taxonomic scope" value="Eukaryota"/>
</dbReference>
<dbReference type="Proteomes" id="UP000001514">
    <property type="component" value="Unassembled WGS sequence"/>
</dbReference>
<dbReference type="InterPro" id="IPR046960">
    <property type="entry name" value="PPR_At4g14850-like_plant"/>
</dbReference>
<gene>
    <name evidence="3" type="ORF">SELMODRAFT_12304</name>
</gene>
<dbReference type="InterPro" id="IPR011990">
    <property type="entry name" value="TPR-like_helical_dom_sf"/>
</dbReference>
<dbReference type="STRING" id="88036.D8SZT2"/>
<evidence type="ECO:0000256" key="1">
    <source>
        <dbReference type="ARBA" id="ARBA00022737"/>
    </source>
</evidence>
<feature type="repeat" description="PPR" evidence="2">
    <location>
        <begin position="277"/>
        <end position="311"/>
    </location>
</feature>
<keyword evidence="4" id="KW-1185">Reference proteome</keyword>
<dbReference type="Pfam" id="PF01535">
    <property type="entry name" value="PPR"/>
    <property type="match status" value="3"/>
</dbReference>
<dbReference type="PROSITE" id="PS51375">
    <property type="entry name" value="PPR"/>
    <property type="match status" value="5"/>
</dbReference>
<feature type="repeat" description="PPR" evidence="2">
    <location>
        <begin position="176"/>
        <end position="210"/>
    </location>
</feature>
<dbReference type="EMBL" id="GL377656">
    <property type="protein sequence ID" value="EFJ10076.1"/>
    <property type="molecule type" value="Genomic_DNA"/>
</dbReference>
<evidence type="ECO:0000313" key="3">
    <source>
        <dbReference type="EMBL" id="EFJ10076.1"/>
    </source>
</evidence>
<keyword evidence="1" id="KW-0677">Repeat</keyword>
<dbReference type="PANTHER" id="PTHR47926">
    <property type="entry name" value="PENTATRICOPEPTIDE REPEAT-CONTAINING PROTEIN"/>
    <property type="match status" value="1"/>
</dbReference>
<dbReference type="AlphaFoldDB" id="D8SZT2"/>
<dbReference type="InterPro" id="IPR002885">
    <property type="entry name" value="PPR_rpt"/>
</dbReference>
<evidence type="ECO:0000313" key="4">
    <source>
        <dbReference type="Proteomes" id="UP000001514"/>
    </source>
</evidence>
<dbReference type="GO" id="GO:0009451">
    <property type="term" value="P:RNA modification"/>
    <property type="evidence" value="ECO:0007669"/>
    <property type="project" value="InterPro"/>
</dbReference>
<dbReference type="NCBIfam" id="TIGR00756">
    <property type="entry name" value="PPR"/>
    <property type="match status" value="6"/>
</dbReference>
<dbReference type="Gramene" id="EFJ10076">
    <property type="protein sequence ID" value="EFJ10076"/>
    <property type="gene ID" value="SELMODRAFT_12304"/>
</dbReference>
<feature type="repeat" description="PPR" evidence="2">
    <location>
        <begin position="312"/>
        <end position="347"/>
    </location>
</feature>
<proteinExistence type="predicted"/>
<dbReference type="GO" id="GO:0003723">
    <property type="term" value="F:RNA binding"/>
    <property type="evidence" value="ECO:0007669"/>
    <property type="project" value="InterPro"/>
</dbReference>
<feature type="repeat" description="PPR" evidence="2">
    <location>
        <begin position="12"/>
        <end position="46"/>
    </location>
</feature>
<protein>
    <recommendedName>
        <fullName evidence="5">Pentacotripeptide-repeat region of PRORP domain-containing protein</fullName>
    </recommendedName>
</protein>
<feature type="non-terminal residue" evidence="3">
    <location>
        <position position="432"/>
    </location>
</feature>
<dbReference type="Pfam" id="PF13041">
    <property type="entry name" value="PPR_2"/>
    <property type="match status" value="3"/>
</dbReference>
<sequence length="432" mass="46748">AREVFDQTPDHDTVTWNAMIAAYAQNGYSQQAIDLFRLMQIEGVAADRITFTTAIEACAGCLAWASLGRIIHAEVASSGVLLDRKVHNSLINLYGKAGQAIEAASVFHSMAGRDVISWTALMMSFSQHGHLSQASSVFDRMPQHDNLAWNALIIDFARIGDLSSAMHVFHALADPDVVAWNAIIAAAVQHSSFREALELFRAMVASGASPNRITFISSLHACAREAVLDAGKAIHEEISIRALAADATLAAMLINVYGRCGHVATARKLFDDLPELCVLLWNTMLAAYAHAGHSAAALELFQDMNLAGFHADPVSFTVLLSACSHAGELRDALRCFATMVGDHGIVPERDHFGCVVDLMGRTGQLEKAEDLVANMPFEPDFVSLTSLVGACRVHRDPRRGRRISELALASSPKRSSAYALLSSLFAQDHEVD</sequence>
<dbReference type="HOGENOM" id="CLU_002706_0_1_1"/>
<dbReference type="InParanoid" id="D8SZT2"/>
<organism evidence="4">
    <name type="scientific">Selaginella moellendorffii</name>
    <name type="common">Spikemoss</name>
    <dbReference type="NCBI Taxonomy" id="88036"/>
    <lineage>
        <taxon>Eukaryota</taxon>
        <taxon>Viridiplantae</taxon>
        <taxon>Streptophyta</taxon>
        <taxon>Embryophyta</taxon>
        <taxon>Tracheophyta</taxon>
        <taxon>Lycopodiopsida</taxon>
        <taxon>Selaginellales</taxon>
        <taxon>Selaginellaceae</taxon>
        <taxon>Selaginella</taxon>
    </lineage>
</organism>
<accession>D8SZT2</accession>
<feature type="non-terminal residue" evidence="3">
    <location>
        <position position="1"/>
    </location>
</feature>
<reference evidence="3 4" key="1">
    <citation type="journal article" date="2011" name="Science">
        <title>The Selaginella genome identifies genetic changes associated with the evolution of vascular plants.</title>
        <authorList>
            <person name="Banks J.A."/>
            <person name="Nishiyama T."/>
            <person name="Hasebe M."/>
            <person name="Bowman J.L."/>
            <person name="Gribskov M."/>
            <person name="dePamphilis C."/>
            <person name="Albert V.A."/>
            <person name="Aono N."/>
            <person name="Aoyama T."/>
            <person name="Ambrose B.A."/>
            <person name="Ashton N.W."/>
            <person name="Axtell M.J."/>
            <person name="Barker E."/>
            <person name="Barker M.S."/>
            <person name="Bennetzen J.L."/>
            <person name="Bonawitz N.D."/>
            <person name="Chapple C."/>
            <person name="Cheng C."/>
            <person name="Correa L.G."/>
            <person name="Dacre M."/>
            <person name="DeBarry J."/>
            <person name="Dreyer I."/>
            <person name="Elias M."/>
            <person name="Engstrom E.M."/>
            <person name="Estelle M."/>
            <person name="Feng L."/>
            <person name="Finet C."/>
            <person name="Floyd S.K."/>
            <person name="Frommer W.B."/>
            <person name="Fujita T."/>
            <person name="Gramzow L."/>
            <person name="Gutensohn M."/>
            <person name="Harholt J."/>
            <person name="Hattori M."/>
            <person name="Heyl A."/>
            <person name="Hirai T."/>
            <person name="Hiwatashi Y."/>
            <person name="Ishikawa M."/>
            <person name="Iwata M."/>
            <person name="Karol K.G."/>
            <person name="Koehler B."/>
            <person name="Kolukisaoglu U."/>
            <person name="Kubo M."/>
            <person name="Kurata T."/>
            <person name="Lalonde S."/>
            <person name="Li K."/>
            <person name="Li Y."/>
            <person name="Litt A."/>
            <person name="Lyons E."/>
            <person name="Manning G."/>
            <person name="Maruyama T."/>
            <person name="Michael T.P."/>
            <person name="Mikami K."/>
            <person name="Miyazaki S."/>
            <person name="Morinaga S."/>
            <person name="Murata T."/>
            <person name="Mueller-Roeber B."/>
            <person name="Nelson D.R."/>
            <person name="Obara M."/>
            <person name="Oguri Y."/>
            <person name="Olmstead R.G."/>
            <person name="Onodera N."/>
            <person name="Petersen B.L."/>
            <person name="Pils B."/>
            <person name="Prigge M."/>
            <person name="Rensing S.A."/>
            <person name="Riano-Pachon D.M."/>
            <person name="Roberts A.W."/>
            <person name="Sato Y."/>
            <person name="Scheller H.V."/>
            <person name="Schulz B."/>
            <person name="Schulz C."/>
            <person name="Shakirov E.V."/>
            <person name="Shibagaki N."/>
            <person name="Shinohara N."/>
            <person name="Shippen D.E."/>
            <person name="Soerensen I."/>
            <person name="Sotooka R."/>
            <person name="Sugimoto N."/>
            <person name="Sugita M."/>
            <person name="Sumikawa N."/>
            <person name="Tanurdzic M."/>
            <person name="Theissen G."/>
            <person name="Ulvskov P."/>
            <person name="Wakazuki S."/>
            <person name="Weng J.K."/>
            <person name="Willats W.W."/>
            <person name="Wipf D."/>
            <person name="Wolf P.G."/>
            <person name="Yang L."/>
            <person name="Zimmer A.D."/>
            <person name="Zhu Q."/>
            <person name="Mitros T."/>
            <person name="Hellsten U."/>
            <person name="Loque D."/>
            <person name="Otillar R."/>
            <person name="Salamov A."/>
            <person name="Schmutz J."/>
            <person name="Shapiro H."/>
            <person name="Lindquist E."/>
            <person name="Lucas S."/>
            <person name="Rokhsar D."/>
            <person name="Grigoriev I.V."/>
        </authorList>
    </citation>
    <scope>NUCLEOTIDE SEQUENCE [LARGE SCALE GENOMIC DNA]</scope>
</reference>